<feature type="compositionally biased region" description="Low complexity" evidence="1">
    <location>
        <begin position="1"/>
        <end position="12"/>
    </location>
</feature>
<feature type="region of interest" description="Disordered" evidence="1">
    <location>
        <begin position="1"/>
        <end position="20"/>
    </location>
</feature>
<dbReference type="AlphaFoldDB" id="A0AAV0LUZ0"/>
<evidence type="ECO:0000256" key="1">
    <source>
        <dbReference type="SAM" id="MobiDB-lite"/>
    </source>
</evidence>
<name>A0AAV0LUZ0_9ROSI</name>
<comment type="caution">
    <text evidence="2">The sequence shown here is derived from an EMBL/GenBank/DDBJ whole genome shotgun (WGS) entry which is preliminary data.</text>
</comment>
<sequence>ETLVLHSSSPSHLPLPPPPLLHKPNSIRSRLHLPSLQGLLKGSFPRSNRPLLTSPLSTLRHSSPTIHKIQILQNHHGDRPNHNHRPLPVQRRPLNRRLLQMRERPPRPDRQNVRQGHCCPRPALRLLHSLRGCWVHSGLGDGDAVQDLRPLHRCREWV</sequence>
<feature type="non-terminal residue" evidence="2">
    <location>
        <position position="1"/>
    </location>
</feature>
<protein>
    <submittedName>
        <fullName evidence="2">Uncharacterized protein</fullName>
    </submittedName>
</protein>
<dbReference type="Proteomes" id="UP001154282">
    <property type="component" value="Unassembled WGS sequence"/>
</dbReference>
<accession>A0AAV0LUZ0</accession>
<dbReference type="EMBL" id="CAMGYJ010000006">
    <property type="protein sequence ID" value="CAI0436948.1"/>
    <property type="molecule type" value="Genomic_DNA"/>
</dbReference>
<reference evidence="2" key="1">
    <citation type="submission" date="2022-08" db="EMBL/GenBank/DDBJ databases">
        <authorList>
            <person name="Gutierrez-Valencia J."/>
        </authorList>
    </citation>
    <scope>NUCLEOTIDE SEQUENCE</scope>
</reference>
<evidence type="ECO:0000313" key="2">
    <source>
        <dbReference type="EMBL" id="CAI0436948.1"/>
    </source>
</evidence>
<evidence type="ECO:0000313" key="3">
    <source>
        <dbReference type="Proteomes" id="UP001154282"/>
    </source>
</evidence>
<organism evidence="2 3">
    <name type="scientific">Linum tenue</name>
    <dbReference type="NCBI Taxonomy" id="586396"/>
    <lineage>
        <taxon>Eukaryota</taxon>
        <taxon>Viridiplantae</taxon>
        <taxon>Streptophyta</taxon>
        <taxon>Embryophyta</taxon>
        <taxon>Tracheophyta</taxon>
        <taxon>Spermatophyta</taxon>
        <taxon>Magnoliopsida</taxon>
        <taxon>eudicotyledons</taxon>
        <taxon>Gunneridae</taxon>
        <taxon>Pentapetalae</taxon>
        <taxon>rosids</taxon>
        <taxon>fabids</taxon>
        <taxon>Malpighiales</taxon>
        <taxon>Linaceae</taxon>
        <taxon>Linum</taxon>
    </lineage>
</organism>
<keyword evidence="3" id="KW-1185">Reference proteome</keyword>
<gene>
    <name evidence="2" type="ORF">LITE_LOCUS25283</name>
</gene>
<proteinExistence type="predicted"/>